<dbReference type="GO" id="GO:0005886">
    <property type="term" value="C:plasma membrane"/>
    <property type="evidence" value="ECO:0007669"/>
    <property type="project" value="UniProtKB-SubCell"/>
</dbReference>
<comment type="caution">
    <text evidence="9">The sequence shown here is derived from an EMBL/GenBank/DDBJ whole genome shotgun (WGS) entry which is preliminary data.</text>
</comment>
<dbReference type="InterPro" id="IPR003439">
    <property type="entry name" value="ABC_transporter-like_ATP-bd"/>
</dbReference>
<dbReference type="PANTHER" id="PTHR43297">
    <property type="entry name" value="OLIGOPEPTIDE TRANSPORT ATP-BINDING PROTEIN APPD"/>
    <property type="match status" value="1"/>
</dbReference>
<evidence type="ECO:0000256" key="6">
    <source>
        <dbReference type="ARBA" id="ARBA00022840"/>
    </source>
</evidence>
<dbReference type="InterPro" id="IPR050388">
    <property type="entry name" value="ABC_Ni/Peptide_Import"/>
</dbReference>
<evidence type="ECO:0000256" key="3">
    <source>
        <dbReference type="ARBA" id="ARBA00022448"/>
    </source>
</evidence>
<evidence type="ECO:0000256" key="2">
    <source>
        <dbReference type="ARBA" id="ARBA00005417"/>
    </source>
</evidence>
<evidence type="ECO:0000313" key="9">
    <source>
        <dbReference type="EMBL" id="GGK74744.1"/>
    </source>
</evidence>
<comment type="subcellular location">
    <subcellularLocation>
        <location evidence="1">Cell membrane</location>
        <topology evidence="1">Peripheral membrane protein</topology>
    </subcellularLocation>
</comment>
<protein>
    <submittedName>
        <fullName evidence="9">ABC transporter ATP-binding protein</fullName>
    </submittedName>
</protein>
<reference evidence="9" key="1">
    <citation type="journal article" date="2014" name="Int. J. Syst. Evol. Microbiol.">
        <title>Complete genome sequence of Corynebacterium casei LMG S-19264T (=DSM 44701T), isolated from a smear-ripened cheese.</title>
        <authorList>
            <consortium name="US DOE Joint Genome Institute (JGI-PGF)"/>
            <person name="Walter F."/>
            <person name="Albersmeier A."/>
            <person name="Kalinowski J."/>
            <person name="Ruckert C."/>
        </authorList>
    </citation>
    <scope>NUCLEOTIDE SEQUENCE</scope>
    <source>
        <strain evidence="9">CGMCC 4.7299</strain>
    </source>
</reference>
<evidence type="ECO:0000256" key="7">
    <source>
        <dbReference type="ARBA" id="ARBA00023136"/>
    </source>
</evidence>
<keyword evidence="5" id="KW-0547">Nucleotide-binding</keyword>
<evidence type="ECO:0000256" key="4">
    <source>
        <dbReference type="ARBA" id="ARBA00022475"/>
    </source>
</evidence>
<dbReference type="PROSITE" id="PS00211">
    <property type="entry name" value="ABC_TRANSPORTER_1"/>
    <property type="match status" value="1"/>
</dbReference>
<dbReference type="Pfam" id="PF00005">
    <property type="entry name" value="ABC_tran"/>
    <property type="match status" value="1"/>
</dbReference>
<evidence type="ECO:0000313" key="10">
    <source>
        <dbReference type="Proteomes" id="UP000656042"/>
    </source>
</evidence>
<dbReference type="InterPro" id="IPR017871">
    <property type="entry name" value="ABC_transporter-like_CS"/>
</dbReference>
<dbReference type="SUPFAM" id="SSF52540">
    <property type="entry name" value="P-loop containing nucleoside triphosphate hydrolases"/>
    <property type="match status" value="1"/>
</dbReference>
<dbReference type="InterPro" id="IPR027417">
    <property type="entry name" value="P-loop_NTPase"/>
</dbReference>
<keyword evidence="4" id="KW-1003">Cell membrane</keyword>
<proteinExistence type="inferred from homology"/>
<dbReference type="RefSeq" id="WP_229715413.1">
    <property type="nucleotide sequence ID" value="NZ_BMMX01000001.1"/>
</dbReference>
<dbReference type="EMBL" id="BMMX01000001">
    <property type="protein sequence ID" value="GGK74744.1"/>
    <property type="molecule type" value="Genomic_DNA"/>
</dbReference>
<dbReference type="FunFam" id="3.40.50.300:FF:000016">
    <property type="entry name" value="Oligopeptide ABC transporter ATP-binding component"/>
    <property type="match status" value="1"/>
</dbReference>
<dbReference type="GO" id="GO:0015833">
    <property type="term" value="P:peptide transport"/>
    <property type="evidence" value="ECO:0007669"/>
    <property type="project" value="InterPro"/>
</dbReference>
<dbReference type="GO" id="GO:0016887">
    <property type="term" value="F:ATP hydrolysis activity"/>
    <property type="evidence" value="ECO:0007669"/>
    <property type="project" value="InterPro"/>
</dbReference>
<evidence type="ECO:0000256" key="1">
    <source>
        <dbReference type="ARBA" id="ARBA00004202"/>
    </source>
</evidence>
<gene>
    <name evidence="9" type="ORF">GCM10012284_05820</name>
</gene>
<keyword evidence="6 9" id="KW-0067">ATP-binding</keyword>
<dbReference type="PANTHER" id="PTHR43297:SF2">
    <property type="entry name" value="DIPEPTIDE TRANSPORT ATP-BINDING PROTEIN DPPD"/>
    <property type="match status" value="1"/>
</dbReference>
<evidence type="ECO:0000259" key="8">
    <source>
        <dbReference type="PROSITE" id="PS50893"/>
    </source>
</evidence>
<dbReference type="GO" id="GO:0005524">
    <property type="term" value="F:ATP binding"/>
    <property type="evidence" value="ECO:0007669"/>
    <property type="project" value="UniProtKB-KW"/>
</dbReference>
<dbReference type="SMART" id="SM00382">
    <property type="entry name" value="AAA"/>
    <property type="match status" value="1"/>
</dbReference>
<comment type="similarity">
    <text evidence="2">Belongs to the ABC transporter superfamily.</text>
</comment>
<dbReference type="Proteomes" id="UP000656042">
    <property type="component" value="Unassembled WGS sequence"/>
</dbReference>
<keyword evidence="3" id="KW-0813">Transport</keyword>
<dbReference type="AlphaFoldDB" id="A0A8J3BU42"/>
<organism evidence="9 10">
    <name type="scientific">Mangrovihabitans endophyticus</name>
    <dbReference type="NCBI Taxonomy" id="1751298"/>
    <lineage>
        <taxon>Bacteria</taxon>
        <taxon>Bacillati</taxon>
        <taxon>Actinomycetota</taxon>
        <taxon>Actinomycetes</taxon>
        <taxon>Micromonosporales</taxon>
        <taxon>Micromonosporaceae</taxon>
        <taxon>Mangrovihabitans</taxon>
    </lineage>
</organism>
<evidence type="ECO:0000256" key="5">
    <source>
        <dbReference type="ARBA" id="ARBA00022741"/>
    </source>
</evidence>
<dbReference type="InterPro" id="IPR013563">
    <property type="entry name" value="Oligopep_ABC_C"/>
</dbReference>
<dbReference type="Pfam" id="PF08352">
    <property type="entry name" value="oligo_HPY"/>
    <property type="match status" value="1"/>
</dbReference>
<sequence length="349" mass="37677">MRNAAPLLAVHDLHVDFDTPAGPVAAVSGVSFEIEPNETVALVGESGSGKSVTALAMMRLLGRGATLRGQITCDGRDITGLTEKQMRSVRGRAMTMIFQDPMSSLDPLYSVGNQLVETVRLHNRMSRARAVERATELLDQVGIADPRGRLRAYPHQLSGGQRQRVMIALALACSPRLLIADEPTTALDVTIEAQILELIRGLQREYRMSLLLVTHDMAVVAEMADRVVVMYAGQVVESGAAEQILRQPQHPYTTALFQCIPTPVTDRSAALTAIPGAVPSPHELPPGCRFHPRCAVAFDRCVTGQVPLFPLDGGARHSRCWLSGDAASGRADRTVVTSASVPGPARRRR</sequence>
<name>A0A8J3BU42_9ACTN</name>
<feature type="domain" description="ABC transporter" evidence="8">
    <location>
        <begin position="8"/>
        <end position="257"/>
    </location>
</feature>
<dbReference type="InterPro" id="IPR003593">
    <property type="entry name" value="AAA+_ATPase"/>
</dbReference>
<reference evidence="9" key="2">
    <citation type="submission" date="2020-09" db="EMBL/GenBank/DDBJ databases">
        <authorList>
            <person name="Sun Q."/>
            <person name="Zhou Y."/>
        </authorList>
    </citation>
    <scope>NUCLEOTIDE SEQUENCE</scope>
    <source>
        <strain evidence="9">CGMCC 4.7299</strain>
    </source>
</reference>
<keyword evidence="10" id="KW-1185">Reference proteome</keyword>
<keyword evidence="7" id="KW-0472">Membrane</keyword>
<dbReference type="CDD" id="cd03257">
    <property type="entry name" value="ABC_NikE_OppD_transporters"/>
    <property type="match status" value="1"/>
</dbReference>
<dbReference type="NCBIfam" id="TIGR01727">
    <property type="entry name" value="oligo_HPY"/>
    <property type="match status" value="1"/>
</dbReference>
<dbReference type="Gene3D" id="3.40.50.300">
    <property type="entry name" value="P-loop containing nucleotide triphosphate hydrolases"/>
    <property type="match status" value="1"/>
</dbReference>
<dbReference type="PROSITE" id="PS50893">
    <property type="entry name" value="ABC_TRANSPORTER_2"/>
    <property type="match status" value="1"/>
</dbReference>
<accession>A0A8J3BU42</accession>